<keyword evidence="12" id="KW-1185">Reference proteome</keyword>
<evidence type="ECO:0000313" key="12">
    <source>
        <dbReference type="Proteomes" id="UP000054703"/>
    </source>
</evidence>
<evidence type="ECO:0000259" key="10">
    <source>
        <dbReference type="Pfam" id="PF00905"/>
    </source>
</evidence>
<evidence type="ECO:0000256" key="5">
    <source>
        <dbReference type="ARBA" id="ARBA00022801"/>
    </source>
</evidence>
<organism evidence="11 12">
    <name type="scientific">Legionella santicrucis</name>
    <dbReference type="NCBI Taxonomy" id="45074"/>
    <lineage>
        <taxon>Bacteria</taxon>
        <taxon>Pseudomonadati</taxon>
        <taxon>Pseudomonadota</taxon>
        <taxon>Gammaproteobacteria</taxon>
        <taxon>Legionellales</taxon>
        <taxon>Legionellaceae</taxon>
        <taxon>Legionella</taxon>
    </lineage>
</organism>
<evidence type="ECO:0000256" key="9">
    <source>
        <dbReference type="SAM" id="SignalP"/>
    </source>
</evidence>
<dbReference type="RefSeq" id="WP_058514279.1">
    <property type="nucleotide sequence ID" value="NZ_CAAAIH010000033.1"/>
</dbReference>
<dbReference type="EC" id="3.5.2.6" evidence="3 8"/>
<dbReference type="InterPro" id="IPR002137">
    <property type="entry name" value="Beta-lactam_class-D_AS"/>
</dbReference>
<feature type="modified residue" description="N6-carboxylysine" evidence="7">
    <location>
        <position position="68"/>
    </location>
</feature>
<feature type="active site" description="Acyl-ester intermediate" evidence="7">
    <location>
        <position position="65"/>
    </location>
</feature>
<evidence type="ECO:0000313" key="11">
    <source>
        <dbReference type="EMBL" id="KTD60456.1"/>
    </source>
</evidence>
<sequence length="285" mass="32600">MNKLIALMLAITTASVYAKIITTEEYSQQFKNYDGCFILYSVNKHKVVSKYNPTNRCRQRIAPDSTFKIALSLMAFNEGIINQDTIFKWDGKKGVLPTHDQDQTPLTWLKYSVVWVSQQITPQLGLARIKRYLADFNYGNQNFKGDAGKKNGLQYAWLSSSLKISALEQLNFLNAMLSDKLHVSKKFIINTKRNMYQGKLDNGADYYGKTGSGRHGPNEREPNPSQLRDGWFVGFIEMDSQQYIFVSNLTDKLSSINKPDEKLKLYGSEILKPITMKLLNDYFAQ</sequence>
<evidence type="ECO:0000256" key="8">
    <source>
        <dbReference type="RuleBase" id="RU361140"/>
    </source>
</evidence>
<keyword evidence="6 8" id="KW-0046">Antibiotic resistance</keyword>
<dbReference type="AlphaFoldDB" id="A0A0W0YUB4"/>
<name>A0A0W0YUB4_9GAMM</name>
<evidence type="ECO:0000256" key="3">
    <source>
        <dbReference type="ARBA" id="ARBA00012865"/>
    </source>
</evidence>
<feature type="signal peptide" evidence="9">
    <location>
        <begin position="1"/>
        <end position="18"/>
    </location>
</feature>
<dbReference type="PATRIC" id="fig|45074.5.peg.2143"/>
<reference evidence="11 12" key="1">
    <citation type="submission" date="2015-11" db="EMBL/GenBank/DDBJ databases">
        <title>Genomic analysis of 38 Legionella species identifies large and diverse effector repertoires.</title>
        <authorList>
            <person name="Burstein D."/>
            <person name="Amaro F."/>
            <person name="Zusman T."/>
            <person name="Lifshitz Z."/>
            <person name="Cohen O."/>
            <person name="Gilbert J.A."/>
            <person name="Pupko T."/>
            <person name="Shuman H.A."/>
            <person name="Segal G."/>
        </authorList>
    </citation>
    <scope>NUCLEOTIDE SEQUENCE [LARGE SCALE GENOMIC DNA]</scope>
    <source>
        <strain evidence="11 12">SC-63-C7</strain>
    </source>
</reference>
<dbReference type="GO" id="GO:0008658">
    <property type="term" value="F:penicillin binding"/>
    <property type="evidence" value="ECO:0007669"/>
    <property type="project" value="InterPro"/>
</dbReference>
<dbReference type="GO" id="GO:0008800">
    <property type="term" value="F:beta-lactamase activity"/>
    <property type="evidence" value="ECO:0007669"/>
    <property type="project" value="UniProtKB-UniRule"/>
</dbReference>
<dbReference type="EMBL" id="LNYU01000049">
    <property type="protein sequence ID" value="KTD60456.1"/>
    <property type="molecule type" value="Genomic_DNA"/>
</dbReference>
<proteinExistence type="inferred from homology"/>
<keyword evidence="4 9" id="KW-0732">Signal</keyword>
<comment type="catalytic activity">
    <reaction evidence="1 8">
        <text>a beta-lactam + H2O = a substituted beta-amino acid</text>
        <dbReference type="Rhea" id="RHEA:20401"/>
        <dbReference type="ChEBI" id="CHEBI:15377"/>
        <dbReference type="ChEBI" id="CHEBI:35627"/>
        <dbReference type="ChEBI" id="CHEBI:140347"/>
        <dbReference type="EC" id="3.5.2.6"/>
    </reaction>
</comment>
<evidence type="ECO:0000256" key="7">
    <source>
        <dbReference type="PIRSR" id="PIRSR602137-50"/>
    </source>
</evidence>
<gene>
    <name evidence="11" type="ORF">Lsan_2008</name>
</gene>
<evidence type="ECO:0000256" key="4">
    <source>
        <dbReference type="ARBA" id="ARBA00022729"/>
    </source>
</evidence>
<dbReference type="OrthoDB" id="9762883at2"/>
<comment type="caution">
    <text evidence="11">The sequence shown here is derived from an EMBL/GenBank/DDBJ whole genome shotgun (WGS) entry which is preliminary data.</text>
</comment>
<dbReference type="InterPro" id="IPR001460">
    <property type="entry name" value="PCN-bd_Tpept"/>
</dbReference>
<keyword evidence="5 8" id="KW-0378">Hydrolase</keyword>
<feature type="domain" description="Penicillin-binding protein transpeptidase" evidence="10">
    <location>
        <begin position="47"/>
        <end position="253"/>
    </location>
</feature>
<evidence type="ECO:0000256" key="1">
    <source>
        <dbReference type="ARBA" id="ARBA00001526"/>
    </source>
</evidence>
<dbReference type="GO" id="GO:0046677">
    <property type="term" value="P:response to antibiotic"/>
    <property type="evidence" value="ECO:0007669"/>
    <property type="project" value="UniProtKB-UniRule"/>
</dbReference>
<dbReference type="SUPFAM" id="SSF56601">
    <property type="entry name" value="beta-lactamase/transpeptidase-like"/>
    <property type="match status" value="1"/>
</dbReference>
<dbReference type="InterPro" id="IPR012338">
    <property type="entry name" value="Beta-lactam/transpept-like"/>
</dbReference>
<dbReference type="Pfam" id="PF00905">
    <property type="entry name" value="Transpeptidase"/>
    <property type="match status" value="1"/>
</dbReference>
<dbReference type="GO" id="GO:0017001">
    <property type="term" value="P:antibiotic catabolic process"/>
    <property type="evidence" value="ECO:0007669"/>
    <property type="project" value="InterPro"/>
</dbReference>
<protein>
    <recommendedName>
        <fullName evidence="3 8">Beta-lactamase</fullName>
        <ecNumber evidence="3 8">3.5.2.6</ecNumber>
    </recommendedName>
</protein>
<evidence type="ECO:0000256" key="6">
    <source>
        <dbReference type="ARBA" id="ARBA00023251"/>
    </source>
</evidence>
<dbReference type="Proteomes" id="UP000054703">
    <property type="component" value="Unassembled WGS sequence"/>
</dbReference>
<feature type="chain" id="PRO_5006917964" description="Beta-lactamase" evidence="9">
    <location>
        <begin position="19"/>
        <end position="285"/>
    </location>
</feature>
<accession>A0A0W0YUB4</accession>
<dbReference type="STRING" id="45074.Lsan_2008"/>
<dbReference type="PROSITE" id="PS00337">
    <property type="entry name" value="BETA_LACTAMASE_D"/>
    <property type="match status" value="1"/>
</dbReference>
<evidence type="ECO:0000256" key="2">
    <source>
        <dbReference type="ARBA" id="ARBA00007898"/>
    </source>
</evidence>
<comment type="similarity">
    <text evidence="2 8">Belongs to the class-D beta-lactamase family.</text>
</comment>
<dbReference type="Gene3D" id="3.40.710.10">
    <property type="entry name" value="DD-peptidase/beta-lactamase superfamily"/>
    <property type="match status" value="1"/>
</dbReference>